<feature type="region of interest" description="Disordered" evidence="1">
    <location>
        <begin position="1"/>
        <end position="138"/>
    </location>
</feature>
<accession>L7EU96</accession>
<organism evidence="2 3">
    <name type="scientific">Streptomyces turgidiscabies (strain Car8)</name>
    <dbReference type="NCBI Taxonomy" id="698760"/>
    <lineage>
        <taxon>Bacteria</taxon>
        <taxon>Bacillati</taxon>
        <taxon>Actinomycetota</taxon>
        <taxon>Actinomycetes</taxon>
        <taxon>Kitasatosporales</taxon>
        <taxon>Streptomycetaceae</taxon>
        <taxon>Streptomyces</taxon>
    </lineage>
</organism>
<proteinExistence type="predicted"/>
<evidence type="ECO:0000313" key="2">
    <source>
        <dbReference type="EMBL" id="ELP62983.1"/>
    </source>
</evidence>
<evidence type="ECO:0000256" key="1">
    <source>
        <dbReference type="SAM" id="MobiDB-lite"/>
    </source>
</evidence>
<keyword evidence="3" id="KW-1185">Reference proteome</keyword>
<reference evidence="2 3" key="1">
    <citation type="journal article" date="2011" name="Plasmid">
        <title>Streptomyces turgidiscabies Car8 contains a modular pathogenicity island that shares virulence genes with other actinobacterial plant pathogens.</title>
        <authorList>
            <person name="Huguet-Tapia J.C."/>
            <person name="Badger J.H."/>
            <person name="Loria R."/>
            <person name="Pettis G.S."/>
        </authorList>
    </citation>
    <scope>NUCLEOTIDE SEQUENCE [LARGE SCALE GENOMIC DNA]</scope>
    <source>
        <strain evidence="2 3">Car8</strain>
    </source>
</reference>
<feature type="compositionally biased region" description="Polar residues" evidence="1">
    <location>
        <begin position="58"/>
        <end position="69"/>
    </location>
</feature>
<gene>
    <name evidence="2" type="ORF">STRTUCAR8_02318</name>
</gene>
<dbReference type="Proteomes" id="UP000010931">
    <property type="component" value="Unassembled WGS sequence"/>
</dbReference>
<feature type="non-terminal residue" evidence="2">
    <location>
        <position position="1"/>
    </location>
</feature>
<name>L7EU96_STRT8</name>
<sequence length="138" mass="14270">RSGTARPADAARPRSTRNPARAAASAASSTRRDLPIPGSPSTNTEVPRPSPADRTAAVRTSRSGSLPTSTDDDNDDTQAPCALFRSTPHRHPSKALSSPHSVVPTGHRDRTTTWGIFPDVRGGVRAAGSSPAGQGGRA</sequence>
<protein>
    <submittedName>
        <fullName evidence="2">Uncharacterized protein</fullName>
    </submittedName>
</protein>
<dbReference type="AlphaFoldDB" id="L7EU96"/>
<comment type="caution">
    <text evidence="2">The sequence shown here is derived from an EMBL/GenBank/DDBJ whole genome shotgun (WGS) entry which is preliminary data.</text>
</comment>
<evidence type="ECO:0000313" key="3">
    <source>
        <dbReference type="Proteomes" id="UP000010931"/>
    </source>
</evidence>
<dbReference type="EMBL" id="AEJB01000557">
    <property type="protein sequence ID" value="ELP62983.1"/>
    <property type="molecule type" value="Genomic_DNA"/>
</dbReference>
<feature type="compositionally biased region" description="Low complexity" evidence="1">
    <location>
        <begin position="16"/>
        <end position="29"/>
    </location>
</feature>